<comment type="catalytic activity">
    <reaction evidence="11">
        <text>1'-[1,2-diacyl-sn-glycero-3-phospho],3'-[1-acyl-sn-glycero-3-phospho]-glycerol + a 1,2-diacyl-sn-glycero-3-phosphocholine = a cardiolipin + a 1-acyl-sn-glycero-3-phosphocholine</text>
        <dbReference type="Rhea" id="RHEA:33731"/>
        <dbReference type="ChEBI" id="CHEBI:57643"/>
        <dbReference type="ChEBI" id="CHEBI:58168"/>
        <dbReference type="ChEBI" id="CHEBI:62237"/>
        <dbReference type="ChEBI" id="CHEBI:64743"/>
    </reaction>
    <physiologicalReaction direction="left-to-right" evidence="11">
        <dbReference type="Rhea" id="RHEA:33732"/>
    </physiologicalReaction>
    <physiologicalReaction direction="right-to-left" evidence="11">
        <dbReference type="Rhea" id="RHEA:33733"/>
    </physiologicalReaction>
</comment>
<keyword evidence="4" id="KW-1000">Mitochondrion outer membrane</keyword>
<evidence type="ECO:0000256" key="6">
    <source>
        <dbReference type="ARBA" id="ARBA00023098"/>
    </source>
</evidence>
<evidence type="ECO:0000256" key="10">
    <source>
        <dbReference type="ARBA" id="ARBA00024323"/>
    </source>
</evidence>
<dbReference type="OrthoDB" id="193467at2759"/>
<comment type="similarity">
    <text evidence="2 12">Belongs to the taffazin family.</text>
</comment>
<keyword evidence="7" id="KW-0496">Mitochondrion</keyword>
<dbReference type="CDD" id="cd07989">
    <property type="entry name" value="LPLAT_AGPAT-like"/>
    <property type="match status" value="1"/>
</dbReference>
<dbReference type="SMART" id="SM00563">
    <property type="entry name" value="PlsC"/>
    <property type="match status" value="1"/>
</dbReference>
<evidence type="ECO:0000256" key="1">
    <source>
        <dbReference type="ARBA" id="ARBA00004137"/>
    </source>
</evidence>
<keyword evidence="8" id="KW-0472">Membrane</keyword>
<evidence type="ECO:0000256" key="3">
    <source>
        <dbReference type="ARBA" id="ARBA00022679"/>
    </source>
</evidence>
<dbReference type="GO" id="GO:0035965">
    <property type="term" value="P:cardiolipin acyl-chain remodeling"/>
    <property type="evidence" value="ECO:0007669"/>
    <property type="project" value="TreeGrafter"/>
</dbReference>
<dbReference type="PRINTS" id="PR00979">
    <property type="entry name" value="TAFAZZIN"/>
</dbReference>
<sequence length="190" mass="21639">IDDPLIWGSLPLRVFSSRDRLRWALGAQEICFTTPFLSGFFALGQVVPIVRGAGVFQPAMNFAIDRLNEGKWVHIFPEGRVNPKMDLLKFKWGVGRLMMESTNPPIVVPLCFKGPEEIMPEKRVNNCWIPVLGKEVVITYGKPIDLNDTLKSHYEKQAEEIVTRIAITDRIFRAISELQKKDQTFENKGP</sequence>
<dbReference type="GO" id="GO:0005741">
    <property type="term" value="C:mitochondrial outer membrane"/>
    <property type="evidence" value="ECO:0007669"/>
    <property type="project" value="UniProtKB-SubCell"/>
</dbReference>
<accession>A0A9N9IRK0</accession>
<dbReference type="InterPro" id="IPR002123">
    <property type="entry name" value="Plipid/glycerol_acylTrfase"/>
</dbReference>
<evidence type="ECO:0000256" key="7">
    <source>
        <dbReference type="ARBA" id="ARBA00023128"/>
    </source>
</evidence>
<dbReference type="AlphaFoldDB" id="A0A9N9IRK0"/>
<dbReference type="PANTHER" id="PTHR12497:SF0">
    <property type="entry name" value="TAFAZZIN"/>
    <property type="match status" value="1"/>
</dbReference>
<evidence type="ECO:0000256" key="4">
    <source>
        <dbReference type="ARBA" id="ARBA00022787"/>
    </source>
</evidence>
<evidence type="ECO:0000256" key="11">
    <source>
        <dbReference type="ARBA" id="ARBA00047906"/>
    </source>
</evidence>
<feature type="domain" description="Phospholipid/glycerol acyltransferase" evidence="13">
    <location>
        <begin position="1"/>
        <end position="115"/>
    </location>
</feature>
<evidence type="ECO:0000256" key="9">
    <source>
        <dbReference type="ARBA" id="ARBA00023315"/>
    </source>
</evidence>
<evidence type="ECO:0000313" key="14">
    <source>
        <dbReference type="EMBL" id="CAG8748419.1"/>
    </source>
</evidence>
<dbReference type="InterPro" id="IPR000872">
    <property type="entry name" value="Tafazzin"/>
</dbReference>
<evidence type="ECO:0000259" key="13">
    <source>
        <dbReference type="SMART" id="SM00563"/>
    </source>
</evidence>
<dbReference type="Pfam" id="PF01553">
    <property type="entry name" value="Acyltransferase"/>
    <property type="match status" value="1"/>
</dbReference>
<dbReference type="SUPFAM" id="SSF69593">
    <property type="entry name" value="Glycerol-3-phosphate (1)-acyltransferase"/>
    <property type="match status" value="1"/>
</dbReference>
<dbReference type="GO" id="GO:0047184">
    <property type="term" value="F:1-acylglycerophosphocholine O-acyltransferase activity"/>
    <property type="evidence" value="ECO:0007669"/>
    <property type="project" value="TreeGrafter"/>
</dbReference>
<evidence type="ECO:0000313" key="15">
    <source>
        <dbReference type="Proteomes" id="UP000789342"/>
    </source>
</evidence>
<dbReference type="Proteomes" id="UP000789342">
    <property type="component" value="Unassembled WGS sequence"/>
</dbReference>
<evidence type="ECO:0000256" key="5">
    <source>
        <dbReference type="ARBA" id="ARBA00022792"/>
    </source>
</evidence>
<keyword evidence="15" id="KW-1185">Reference proteome</keyword>
<name>A0A9N9IRK0_9GLOM</name>
<gene>
    <name evidence="14" type="ORF">AMORRO_LOCUS15192</name>
</gene>
<proteinExistence type="inferred from homology"/>
<evidence type="ECO:0000256" key="2">
    <source>
        <dbReference type="ARBA" id="ARBA00010524"/>
    </source>
</evidence>
<comment type="subcellular location">
    <subcellularLocation>
        <location evidence="1">Mitochondrion inner membrane</location>
        <topology evidence="1">Peripheral membrane protein</topology>
        <orientation evidence="1">Intermembrane side</orientation>
    </subcellularLocation>
    <subcellularLocation>
        <location evidence="10">Mitochondrion outer membrane</location>
        <topology evidence="10">Peripheral membrane protein</topology>
        <orientation evidence="10">Intermembrane side</orientation>
    </subcellularLocation>
</comment>
<dbReference type="GO" id="GO:0007007">
    <property type="term" value="P:inner mitochondrial membrane organization"/>
    <property type="evidence" value="ECO:0007669"/>
    <property type="project" value="TreeGrafter"/>
</dbReference>
<dbReference type="EMBL" id="CAJVPV010034178">
    <property type="protein sequence ID" value="CAG8748419.1"/>
    <property type="molecule type" value="Genomic_DNA"/>
</dbReference>
<dbReference type="PANTHER" id="PTHR12497">
    <property type="entry name" value="TAZ PROTEIN TAFAZZIN"/>
    <property type="match status" value="1"/>
</dbReference>
<feature type="non-terminal residue" evidence="14">
    <location>
        <position position="190"/>
    </location>
</feature>
<dbReference type="GO" id="GO:0005743">
    <property type="term" value="C:mitochondrial inner membrane"/>
    <property type="evidence" value="ECO:0007669"/>
    <property type="project" value="UniProtKB-SubCell"/>
</dbReference>
<evidence type="ECO:0000256" key="8">
    <source>
        <dbReference type="ARBA" id="ARBA00023136"/>
    </source>
</evidence>
<keyword evidence="3" id="KW-0808">Transferase</keyword>
<comment type="caution">
    <text evidence="14">The sequence shown here is derived from an EMBL/GenBank/DDBJ whole genome shotgun (WGS) entry which is preliminary data.</text>
</comment>
<evidence type="ECO:0000256" key="12">
    <source>
        <dbReference type="RuleBase" id="RU365062"/>
    </source>
</evidence>
<keyword evidence="5" id="KW-0999">Mitochondrion inner membrane</keyword>
<reference evidence="14" key="1">
    <citation type="submission" date="2021-06" db="EMBL/GenBank/DDBJ databases">
        <authorList>
            <person name="Kallberg Y."/>
            <person name="Tangrot J."/>
            <person name="Rosling A."/>
        </authorList>
    </citation>
    <scope>NUCLEOTIDE SEQUENCE</scope>
    <source>
        <strain evidence="14">CL551</strain>
    </source>
</reference>
<organism evidence="14 15">
    <name type="scientific">Acaulospora morrowiae</name>
    <dbReference type="NCBI Taxonomy" id="94023"/>
    <lineage>
        <taxon>Eukaryota</taxon>
        <taxon>Fungi</taxon>
        <taxon>Fungi incertae sedis</taxon>
        <taxon>Mucoromycota</taxon>
        <taxon>Glomeromycotina</taxon>
        <taxon>Glomeromycetes</taxon>
        <taxon>Diversisporales</taxon>
        <taxon>Acaulosporaceae</taxon>
        <taxon>Acaulospora</taxon>
    </lineage>
</organism>
<keyword evidence="9" id="KW-0012">Acyltransferase</keyword>
<protein>
    <recommendedName>
        <fullName evidence="12">Tafazzin family protein</fullName>
    </recommendedName>
</protein>
<keyword evidence="6" id="KW-0443">Lipid metabolism</keyword>